<gene>
    <name evidence="1" type="ORF">V6N11_065389</name>
</gene>
<dbReference type="Proteomes" id="UP001396334">
    <property type="component" value="Unassembled WGS sequence"/>
</dbReference>
<dbReference type="EMBL" id="JBBPBN010001297">
    <property type="protein sequence ID" value="KAK8478767.1"/>
    <property type="molecule type" value="Genomic_DNA"/>
</dbReference>
<accession>A0ABR1ZEE7</accession>
<organism evidence="1 2">
    <name type="scientific">Hibiscus sabdariffa</name>
    <name type="common">roselle</name>
    <dbReference type="NCBI Taxonomy" id="183260"/>
    <lineage>
        <taxon>Eukaryota</taxon>
        <taxon>Viridiplantae</taxon>
        <taxon>Streptophyta</taxon>
        <taxon>Embryophyta</taxon>
        <taxon>Tracheophyta</taxon>
        <taxon>Spermatophyta</taxon>
        <taxon>Magnoliopsida</taxon>
        <taxon>eudicotyledons</taxon>
        <taxon>Gunneridae</taxon>
        <taxon>Pentapetalae</taxon>
        <taxon>rosids</taxon>
        <taxon>malvids</taxon>
        <taxon>Malvales</taxon>
        <taxon>Malvaceae</taxon>
        <taxon>Malvoideae</taxon>
        <taxon>Hibiscus</taxon>
    </lineage>
</organism>
<keyword evidence="2" id="KW-1185">Reference proteome</keyword>
<name>A0ABR1ZEE7_9ROSI</name>
<reference evidence="1 2" key="1">
    <citation type="journal article" date="2024" name="G3 (Bethesda)">
        <title>Genome assembly of Hibiscus sabdariffa L. provides insights into metabolisms of medicinal natural products.</title>
        <authorList>
            <person name="Kim T."/>
        </authorList>
    </citation>
    <scope>NUCLEOTIDE SEQUENCE [LARGE SCALE GENOMIC DNA]</scope>
    <source>
        <strain evidence="1">TK-2024</strain>
        <tissue evidence="1">Old leaves</tissue>
    </source>
</reference>
<sequence>MHFFDLFTSLSLPFPRLLAYEDKSAYALSAFSFALGPDVEPVTFLQKTPDNFRSLGTSIDLLGINLAG</sequence>
<comment type="caution">
    <text evidence="1">The sequence shown here is derived from an EMBL/GenBank/DDBJ whole genome shotgun (WGS) entry which is preliminary data.</text>
</comment>
<proteinExistence type="predicted"/>
<evidence type="ECO:0000313" key="2">
    <source>
        <dbReference type="Proteomes" id="UP001396334"/>
    </source>
</evidence>
<evidence type="ECO:0000313" key="1">
    <source>
        <dbReference type="EMBL" id="KAK8478767.1"/>
    </source>
</evidence>
<protein>
    <submittedName>
        <fullName evidence="1">Uncharacterized protein</fullName>
    </submittedName>
</protein>